<dbReference type="Pfam" id="PF07707">
    <property type="entry name" value="BACK"/>
    <property type="match status" value="1"/>
</dbReference>
<organism evidence="2 3">
    <name type="scientific">Gonium pectorale</name>
    <name type="common">Green alga</name>
    <dbReference type="NCBI Taxonomy" id="33097"/>
    <lineage>
        <taxon>Eukaryota</taxon>
        <taxon>Viridiplantae</taxon>
        <taxon>Chlorophyta</taxon>
        <taxon>core chlorophytes</taxon>
        <taxon>Chlorophyceae</taxon>
        <taxon>CS clade</taxon>
        <taxon>Chlamydomonadales</taxon>
        <taxon>Volvocaceae</taxon>
        <taxon>Gonium</taxon>
    </lineage>
</organism>
<dbReference type="EMBL" id="LSYV01000003">
    <property type="protein sequence ID" value="KXZ55506.1"/>
    <property type="molecule type" value="Genomic_DNA"/>
</dbReference>
<protein>
    <recommendedName>
        <fullName evidence="1">BACK domain-containing protein</fullName>
    </recommendedName>
</protein>
<dbReference type="OrthoDB" id="546755at2759"/>
<dbReference type="AlphaFoldDB" id="A0A150H016"/>
<accession>A0A150H016</accession>
<evidence type="ECO:0000313" key="2">
    <source>
        <dbReference type="EMBL" id="KXZ55506.1"/>
    </source>
</evidence>
<dbReference type="Proteomes" id="UP000075714">
    <property type="component" value="Unassembled WGS sequence"/>
</dbReference>
<evidence type="ECO:0000259" key="1">
    <source>
        <dbReference type="Pfam" id="PF07707"/>
    </source>
</evidence>
<dbReference type="InterPro" id="IPR011705">
    <property type="entry name" value="BACK"/>
</dbReference>
<reference evidence="3" key="1">
    <citation type="journal article" date="2016" name="Nat. Commun.">
        <title>The Gonium pectorale genome demonstrates co-option of cell cycle regulation during the evolution of multicellularity.</title>
        <authorList>
            <person name="Hanschen E.R."/>
            <person name="Marriage T.N."/>
            <person name="Ferris P.J."/>
            <person name="Hamaji T."/>
            <person name="Toyoda A."/>
            <person name="Fujiyama A."/>
            <person name="Neme R."/>
            <person name="Noguchi H."/>
            <person name="Minakuchi Y."/>
            <person name="Suzuki M."/>
            <person name="Kawai-Toyooka H."/>
            <person name="Smith D.R."/>
            <person name="Sparks H."/>
            <person name="Anderson J."/>
            <person name="Bakaric R."/>
            <person name="Luria V."/>
            <person name="Karger A."/>
            <person name="Kirschner M.W."/>
            <person name="Durand P.M."/>
            <person name="Michod R.E."/>
            <person name="Nozaki H."/>
            <person name="Olson B.J."/>
        </authorList>
    </citation>
    <scope>NUCLEOTIDE SEQUENCE [LARGE SCALE GENOMIC DNA]</scope>
    <source>
        <strain evidence="3">NIES-2863</strain>
    </source>
</reference>
<keyword evidence="3" id="KW-1185">Reference proteome</keyword>
<evidence type="ECO:0000313" key="3">
    <source>
        <dbReference type="Proteomes" id="UP000075714"/>
    </source>
</evidence>
<proteinExistence type="predicted"/>
<gene>
    <name evidence="2" type="ORF">GPECTOR_2g1055</name>
</gene>
<name>A0A150H016_GONPE</name>
<comment type="caution">
    <text evidence="2">The sequence shown here is derived from an EMBL/GenBank/DDBJ whole genome shotgun (WGS) entry which is preliminary data.</text>
</comment>
<sequence>MVQAATVREALGILSRADYLDIRGCAAACLKHIEGSLTPGIGDNGVKVYGQAVEAALELFANQELLPQGQVELDVSRVFSAAKRAVLGHFGDALRTLNTPELRRQLLALPAEAMEALLDSDDFGTDDESSILLLLAIWAEAQGDAADAAALNRLCELVRLAQLSPACMHFVLPALALEHEAGRGWFPIKVLQATSIARIASLGKKDRAAADGLFPAVRQQKWYSTKPRRQCLPKEGLQYNWSISERDLARGPMQPGLVPDGRMRWTAAFDTGAPRPTQIAAAGFEWVVQVQYDRRVAQTGALALLNALPSAYRIGNRSAEQLTCFVNTNASICVYKWTGTTRAVCFREGPKREAKLDHAWRWPKAMPLQGDQPMIPGGPPPVSAWAPYLHEGCISGTLTLRP</sequence>
<feature type="domain" description="BACK" evidence="1">
    <location>
        <begin position="104"/>
        <end position="168"/>
    </location>
</feature>